<dbReference type="Proteomes" id="UP000282656">
    <property type="component" value="Unassembled WGS sequence"/>
</dbReference>
<evidence type="ECO:0000313" key="1">
    <source>
        <dbReference type="EMBL" id="RKH60599.1"/>
    </source>
</evidence>
<evidence type="ECO:0000313" key="2">
    <source>
        <dbReference type="Proteomes" id="UP000282656"/>
    </source>
</evidence>
<sequence length="109" mass="12539">MGRYNEFIWPVKCPSCGAAEALSFQGYIGLLQWERFQEGDDVFDREPQHRRREVGPDAGLEGRSFWAYGLGDCPRCRQTLWARIDVRKGRFVGLVLVAEPANMYDWGPL</sequence>
<dbReference type="EMBL" id="RAWM01000144">
    <property type="protein sequence ID" value="RKH60599.1"/>
    <property type="molecule type" value="Genomic_DNA"/>
</dbReference>
<name>A0A3A8PWA4_9BACT</name>
<proteinExistence type="predicted"/>
<reference evidence="2" key="1">
    <citation type="submission" date="2018-09" db="EMBL/GenBank/DDBJ databases">
        <authorList>
            <person name="Livingstone P.G."/>
            <person name="Whitworth D.E."/>
        </authorList>
    </citation>
    <scope>NUCLEOTIDE SEQUENCE [LARGE SCALE GENOMIC DNA]</scope>
    <source>
        <strain evidence="2">AB047A</strain>
    </source>
</reference>
<accession>A0A3A8PWA4</accession>
<protein>
    <submittedName>
        <fullName evidence="1">Uncharacterized protein</fullName>
    </submittedName>
</protein>
<keyword evidence="2" id="KW-1185">Reference proteome</keyword>
<dbReference type="OrthoDB" id="5521272at2"/>
<organism evidence="1 2">
    <name type="scientific">Corallococcus interemptor</name>
    <dbReference type="NCBI Taxonomy" id="2316720"/>
    <lineage>
        <taxon>Bacteria</taxon>
        <taxon>Pseudomonadati</taxon>
        <taxon>Myxococcota</taxon>
        <taxon>Myxococcia</taxon>
        <taxon>Myxococcales</taxon>
        <taxon>Cystobacterineae</taxon>
        <taxon>Myxococcaceae</taxon>
        <taxon>Corallococcus</taxon>
    </lineage>
</organism>
<gene>
    <name evidence="1" type="ORF">D7X96_33275</name>
</gene>
<comment type="caution">
    <text evidence="1">The sequence shown here is derived from an EMBL/GenBank/DDBJ whole genome shotgun (WGS) entry which is preliminary data.</text>
</comment>
<dbReference type="RefSeq" id="WP_120553018.1">
    <property type="nucleotide sequence ID" value="NZ_RAWM01000144.1"/>
</dbReference>
<dbReference type="AlphaFoldDB" id="A0A3A8PWA4"/>